<feature type="compositionally biased region" description="Acidic residues" evidence="6">
    <location>
        <begin position="152"/>
        <end position="161"/>
    </location>
</feature>
<dbReference type="SMART" id="SM00717">
    <property type="entry name" value="SANT"/>
    <property type="match status" value="1"/>
</dbReference>
<evidence type="ECO:0000256" key="3">
    <source>
        <dbReference type="ARBA" id="ARBA00023015"/>
    </source>
</evidence>
<feature type="compositionally biased region" description="Polar residues" evidence="6">
    <location>
        <begin position="449"/>
        <end position="466"/>
    </location>
</feature>
<dbReference type="PANTHER" id="PTHR10865:SF28">
    <property type="entry name" value="ELM2 DOMAIN-CONTAINING PROTEIN"/>
    <property type="match status" value="1"/>
</dbReference>
<dbReference type="PANTHER" id="PTHR10865">
    <property type="entry name" value="METASTASIS-ASSOCIATED PROTEIN AND MESODERM INDUCTION EARLY RESPONSE PROTEIN"/>
    <property type="match status" value="1"/>
</dbReference>
<comment type="caution">
    <text evidence="9">The sequence shown here is derived from an EMBL/GenBank/DDBJ whole genome shotgun (WGS) entry which is preliminary data.</text>
</comment>
<dbReference type="PROSITE" id="PS51156">
    <property type="entry name" value="ELM2"/>
    <property type="match status" value="1"/>
</dbReference>
<sequence>MTPPAMTAVPTNQSSSSAAASATSMVQAASANSPSSSSSTSQRNANNSNHNNGDSLFEPSVDMMVNDFDDERTLEEEEALAATEAEDPSTELSNLQREGDMPIEELLALYRCPNRSDDDANDADNERRQSSSSGSPNDLDLDESDVRNLDKDDIDDDEDESELRKLYPETFADDQRHLRTLARPLSEEEEDGDYSPDEDEVKKTIMVGSEFQAVIPEGLCKYGDELPYENEDKLVWDPSKLKEREVENYQRKTYSIANDPKNSNPEKTTTVLTVPLGGHMRDDEQMLFLLLQCGHNVDEALRRRRISVASGPAAVAANEMSEWSEEECRNFECGLRMYGKDFHTIQQLKVKTRSVGELVQFYYLWKKTERHDIFANKARLEKKKYNLHPGLTDYMDRFLEEQESSGSGGNGTMATNNGGTIGIRDRSSSPGVNSLMYNSYRKSSYRSSTGASNDTLVTDSAISDNDSSPTKKSKESSPSHLNTLTNSSRL</sequence>
<dbReference type="InterPro" id="IPR000949">
    <property type="entry name" value="ELM2_dom"/>
</dbReference>
<dbReference type="GO" id="GO:0032991">
    <property type="term" value="C:protein-containing complex"/>
    <property type="evidence" value="ECO:0007669"/>
    <property type="project" value="UniProtKB-ARBA"/>
</dbReference>
<feature type="compositionally biased region" description="Low complexity" evidence="6">
    <location>
        <begin position="439"/>
        <end position="448"/>
    </location>
</feature>
<dbReference type="GO" id="GO:0003714">
    <property type="term" value="F:transcription corepressor activity"/>
    <property type="evidence" value="ECO:0007669"/>
    <property type="project" value="TreeGrafter"/>
</dbReference>
<dbReference type="GO" id="GO:0005654">
    <property type="term" value="C:nucleoplasm"/>
    <property type="evidence" value="ECO:0007669"/>
    <property type="project" value="TreeGrafter"/>
</dbReference>
<feature type="region of interest" description="Disordered" evidence="6">
    <location>
        <begin position="401"/>
        <end position="490"/>
    </location>
</feature>
<feature type="compositionally biased region" description="Low complexity" evidence="6">
    <location>
        <begin position="14"/>
        <end position="52"/>
    </location>
</feature>
<feature type="domain" description="ELM2" evidence="7">
    <location>
        <begin position="203"/>
        <end position="308"/>
    </location>
</feature>
<evidence type="ECO:0000256" key="5">
    <source>
        <dbReference type="ARBA" id="ARBA00023242"/>
    </source>
</evidence>
<dbReference type="InterPro" id="IPR009057">
    <property type="entry name" value="Homeodomain-like_sf"/>
</dbReference>
<dbReference type="CDD" id="cd11661">
    <property type="entry name" value="SANT_MTA3_like"/>
    <property type="match status" value="1"/>
</dbReference>
<evidence type="ECO:0000256" key="6">
    <source>
        <dbReference type="SAM" id="MobiDB-lite"/>
    </source>
</evidence>
<keyword evidence="2" id="KW-0678">Repressor</keyword>
<gene>
    <name evidence="9" type="primary">MIER1</name>
    <name evidence="9" type="ORF">Bhyg_05981</name>
</gene>
<dbReference type="GO" id="GO:0042826">
    <property type="term" value="F:histone deacetylase binding"/>
    <property type="evidence" value="ECO:0007669"/>
    <property type="project" value="TreeGrafter"/>
</dbReference>
<dbReference type="Pfam" id="PF01448">
    <property type="entry name" value="ELM2"/>
    <property type="match status" value="1"/>
</dbReference>
<keyword evidence="10" id="KW-1185">Reference proteome</keyword>
<dbReference type="InterPro" id="IPR001005">
    <property type="entry name" value="SANT/Myb"/>
</dbReference>
<dbReference type="InterPro" id="IPR017884">
    <property type="entry name" value="SANT_dom"/>
</dbReference>
<feature type="compositionally biased region" description="Polar residues" evidence="6">
    <location>
        <begin position="428"/>
        <end position="437"/>
    </location>
</feature>
<evidence type="ECO:0000259" key="8">
    <source>
        <dbReference type="PROSITE" id="PS51293"/>
    </source>
</evidence>
<dbReference type="InterPro" id="IPR040138">
    <property type="entry name" value="MIER/MTA"/>
</dbReference>
<feature type="domain" description="SANT" evidence="8">
    <location>
        <begin position="318"/>
        <end position="370"/>
    </location>
</feature>
<comment type="subcellular location">
    <subcellularLocation>
        <location evidence="1">Nucleus</location>
    </subcellularLocation>
</comment>
<reference evidence="9" key="1">
    <citation type="submission" date="2022-07" db="EMBL/GenBank/DDBJ databases">
        <authorList>
            <person name="Trinca V."/>
            <person name="Uliana J.V.C."/>
            <person name="Torres T.T."/>
            <person name="Ward R.J."/>
            <person name="Monesi N."/>
        </authorList>
    </citation>
    <scope>NUCLEOTIDE SEQUENCE</scope>
    <source>
        <strain evidence="9">HSMRA1968</strain>
        <tissue evidence="9">Whole embryos</tissue>
    </source>
</reference>
<proteinExistence type="predicted"/>
<name>A0A9Q0MZY0_9DIPT</name>
<evidence type="ECO:0000313" key="10">
    <source>
        <dbReference type="Proteomes" id="UP001151699"/>
    </source>
</evidence>
<dbReference type="InterPro" id="IPR045787">
    <property type="entry name" value="MIER1/3_C"/>
</dbReference>
<dbReference type="Pfam" id="PF19426">
    <property type="entry name" value="MIER1_3_C"/>
    <property type="match status" value="1"/>
</dbReference>
<dbReference type="AlphaFoldDB" id="A0A9Q0MZY0"/>
<dbReference type="FunFam" id="1.10.10.60:FF:000025">
    <property type="entry name" value="Mesoderm induction early response 1, transcriptional regulator"/>
    <property type="match status" value="1"/>
</dbReference>
<keyword evidence="5" id="KW-0539">Nucleus</keyword>
<evidence type="ECO:0000313" key="9">
    <source>
        <dbReference type="EMBL" id="KAJ6641048.1"/>
    </source>
</evidence>
<protein>
    <submittedName>
        <fullName evidence="9">Mesoderm induction early response protein 1</fullName>
    </submittedName>
</protein>
<evidence type="ECO:0000256" key="2">
    <source>
        <dbReference type="ARBA" id="ARBA00022491"/>
    </source>
</evidence>
<organism evidence="9 10">
    <name type="scientific">Pseudolycoriella hygida</name>
    <dbReference type="NCBI Taxonomy" id="35572"/>
    <lineage>
        <taxon>Eukaryota</taxon>
        <taxon>Metazoa</taxon>
        <taxon>Ecdysozoa</taxon>
        <taxon>Arthropoda</taxon>
        <taxon>Hexapoda</taxon>
        <taxon>Insecta</taxon>
        <taxon>Pterygota</taxon>
        <taxon>Neoptera</taxon>
        <taxon>Endopterygota</taxon>
        <taxon>Diptera</taxon>
        <taxon>Nematocera</taxon>
        <taxon>Sciaroidea</taxon>
        <taxon>Sciaridae</taxon>
        <taxon>Pseudolycoriella</taxon>
    </lineage>
</organism>
<feature type="compositionally biased region" description="Polar residues" evidence="6">
    <location>
        <begin position="480"/>
        <end position="490"/>
    </location>
</feature>
<evidence type="ECO:0000256" key="4">
    <source>
        <dbReference type="ARBA" id="ARBA00023163"/>
    </source>
</evidence>
<dbReference type="SMART" id="SM01189">
    <property type="entry name" value="ELM2"/>
    <property type="match status" value="1"/>
</dbReference>
<dbReference type="PROSITE" id="PS51293">
    <property type="entry name" value="SANT"/>
    <property type="match status" value="1"/>
</dbReference>
<dbReference type="SUPFAM" id="SSF46689">
    <property type="entry name" value="Homeodomain-like"/>
    <property type="match status" value="1"/>
</dbReference>
<feature type="compositionally biased region" description="Basic and acidic residues" evidence="6">
    <location>
        <begin position="114"/>
        <end position="129"/>
    </location>
</feature>
<dbReference type="GO" id="GO:0000122">
    <property type="term" value="P:negative regulation of transcription by RNA polymerase II"/>
    <property type="evidence" value="ECO:0007669"/>
    <property type="project" value="TreeGrafter"/>
</dbReference>
<dbReference type="Proteomes" id="UP001151699">
    <property type="component" value="Chromosome B"/>
</dbReference>
<feature type="region of interest" description="Disordered" evidence="6">
    <location>
        <begin position="1"/>
        <end position="169"/>
    </location>
</feature>
<dbReference type="Gene3D" id="1.10.10.60">
    <property type="entry name" value="Homeodomain-like"/>
    <property type="match status" value="1"/>
</dbReference>
<evidence type="ECO:0000259" key="7">
    <source>
        <dbReference type="PROSITE" id="PS51156"/>
    </source>
</evidence>
<dbReference type="OrthoDB" id="5916873at2759"/>
<feature type="compositionally biased region" description="Acidic residues" evidence="6">
    <location>
        <begin position="67"/>
        <end position="89"/>
    </location>
</feature>
<dbReference type="EMBL" id="WJQU01000002">
    <property type="protein sequence ID" value="KAJ6641048.1"/>
    <property type="molecule type" value="Genomic_DNA"/>
</dbReference>
<evidence type="ECO:0000256" key="1">
    <source>
        <dbReference type="ARBA" id="ARBA00004123"/>
    </source>
</evidence>
<accession>A0A9Q0MZY0</accession>
<keyword evidence="4" id="KW-0804">Transcription</keyword>
<keyword evidence="3" id="KW-0805">Transcription regulation</keyword>